<name>A0ABN7VHE5_GIGMA</name>
<comment type="caution">
    <text evidence="1">The sequence shown here is derived from an EMBL/GenBank/DDBJ whole genome shotgun (WGS) entry which is preliminary data.</text>
</comment>
<sequence>MNKGEENKLEVPLEEKVLCRVCESQLGGKKEKSSRIVLELF</sequence>
<keyword evidence="2" id="KW-1185">Reference proteome</keyword>
<reference evidence="1 2" key="1">
    <citation type="submission" date="2021-06" db="EMBL/GenBank/DDBJ databases">
        <authorList>
            <person name="Kallberg Y."/>
            <person name="Tangrot J."/>
            <person name="Rosling A."/>
        </authorList>
    </citation>
    <scope>NUCLEOTIDE SEQUENCE [LARGE SCALE GENOMIC DNA]</scope>
    <source>
        <strain evidence="1 2">120-4 pot B 10/14</strain>
    </source>
</reference>
<evidence type="ECO:0000313" key="2">
    <source>
        <dbReference type="Proteomes" id="UP000789901"/>
    </source>
</evidence>
<evidence type="ECO:0000313" key="1">
    <source>
        <dbReference type="EMBL" id="CAG8773446.1"/>
    </source>
</evidence>
<organism evidence="1 2">
    <name type="scientific">Gigaspora margarita</name>
    <dbReference type="NCBI Taxonomy" id="4874"/>
    <lineage>
        <taxon>Eukaryota</taxon>
        <taxon>Fungi</taxon>
        <taxon>Fungi incertae sedis</taxon>
        <taxon>Mucoromycota</taxon>
        <taxon>Glomeromycotina</taxon>
        <taxon>Glomeromycetes</taxon>
        <taxon>Diversisporales</taxon>
        <taxon>Gigasporaceae</taxon>
        <taxon>Gigaspora</taxon>
    </lineage>
</organism>
<dbReference type="Proteomes" id="UP000789901">
    <property type="component" value="Unassembled WGS sequence"/>
</dbReference>
<protein>
    <submittedName>
        <fullName evidence="1">14839_t:CDS:1</fullName>
    </submittedName>
</protein>
<accession>A0ABN7VHE5</accession>
<gene>
    <name evidence="1" type="ORF">GMARGA_LOCUS18794</name>
</gene>
<proteinExistence type="predicted"/>
<dbReference type="EMBL" id="CAJVQB010015260">
    <property type="protein sequence ID" value="CAG8773446.1"/>
    <property type="molecule type" value="Genomic_DNA"/>
</dbReference>